<reference evidence="10" key="1">
    <citation type="submission" date="2018-08" db="EMBL/GenBank/DDBJ databases">
        <authorList>
            <person name="Chevrot R."/>
        </authorList>
    </citation>
    <scope>NUCLEOTIDE SEQUENCE [LARGE SCALE GENOMIC DNA]</scope>
</reference>
<sequence length="391" mass="43472">MKNIQEMEPTQANSQAAIVEEARTFVDKEVRPLVRKMEDEGTMPRELIDKMAQKGYLAASLPVPYGGLGLDPIHYGLFTEAFGKASVAARSLITVHTSLVSETLLRFGTKEQKETWLPRLARGEQIACFGLTEPDVGSDAKNIKTSWHEEDDYYVINGVKKWITFGDIADVFFIVAANQGKSSVFLVERAYEGVETKAIEGLMASRSTHLAEIHLRDVKVPKSHVIGKLNFGFEYVVSTALDNGRYSIAWAGVGIAQEGVDAMVSYSRTRSQFDQKLSSFQLIRGMIADAVTKVHAARALCLRAGEMRLAKEDEAAIETTIAKYFASKVAVEVASDALQVHGANGFSNQYPVERLYREAKVLEIIEGSSQMQQEMISYYGLRHYFKRGYSI</sequence>
<dbReference type="FunFam" id="1.10.540.10:FF:000026">
    <property type="entry name" value="Acyl-CoA dehydrogenase medium chain"/>
    <property type="match status" value="1"/>
</dbReference>
<feature type="domain" description="Acyl-CoA oxidase/dehydrogenase middle" evidence="7">
    <location>
        <begin position="128"/>
        <end position="218"/>
    </location>
</feature>
<name>A0A383RA91_PAEAL</name>
<dbReference type="PIRSF" id="PIRSF016578">
    <property type="entry name" value="HsaA"/>
    <property type="match status" value="1"/>
</dbReference>
<evidence type="ECO:0000256" key="1">
    <source>
        <dbReference type="ARBA" id="ARBA00001974"/>
    </source>
</evidence>
<evidence type="ECO:0000256" key="5">
    <source>
        <dbReference type="RuleBase" id="RU362125"/>
    </source>
</evidence>
<dbReference type="GO" id="GO:0003995">
    <property type="term" value="F:acyl-CoA dehydrogenase activity"/>
    <property type="evidence" value="ECO:0007669"/>
    <property type="project" value="TreeGrafter"/>
</dbReference>
<organism evidence="9 10">
    <name type="scientific">Paenibacillus alvei</name>
    <name type="common">Bacillus alvei</name>
    <dbReference type="NCBI Taxonomy" id="44250"/>
    <lineage>
        <taxon>Bacteria</taxon>
        <taxon>Bacillati</taxon>
        <taxon>Bacillota</taxon>
        <taxon>Bacilli</taxon>
        <taxon>Bacillales</taxon>
        <taxon>Paenibacillaceae</taxon>
        <taxon>Paenibacillus</taxon>
    </lineage>
</organism>
<dbReference type="SUPFAM" id="SSF47203">
    <property type="entry name" value="Acyl-CoA dehydrogenase C-terminal domain-like"/>
    <property type="match status" value="1"/>
</dbReference>
<keyword evidence="4 5" id="KW-0274">FAD</keyword>
<gene>
    <name evidence="9" type="ORF">PBLR_11846</name>
</gene>
<feature type="domain" description="Acyl-CoA dehydrogenase/oxidase C-terminal" evidence="6">
    <location>
        <begin position="232"/>
        <end position="376"/>
    </location>
</feature>
<dbReference type="Pfam" id="PF02771">
    <property type="entry name" value="Acyl-CoA_dh_N"/>
    <property type="match status" value="1"/>
</dbReference>
<keyword evidence="3 5" id="KW-0285">Flavoprotein</keyword>
<evidence type="ECO:0000256" key="3">
    <source>
        <dbReference type="ARBA" id="ARBA00022630"/>
    </source>
</evidence>
<proteinExistence type="inferred from homology"/>
<dbReference type="PANTHER" id="PTHR43884">
    <property type="entry name" value="ACYL-COA DEHYDROGENASE"/>
    <property type="match status" value="1"/>
</dbReference>
<dbReference type="InterPro" id="IPR009100">
    <property type="entry name" value="AcylCoA_DH/oxidase_NM_dom_sf"/>
</dbReference>
<dbReference type="RefSeq" id="WP_232055540.1">
    <property type="nucleotide sequence ID" value="NZ_LS992241.1"/>
</dbReference>
<dbReference type="InterPro" id="IPR036250">
    <property type="entry name" value="AcylCo_DH-like_C"/>
</dbReference>
<dbReference type="EMBL" id="LS992241">
    <property type="protein sequence ID" value="SYX83424.1"/>
    <property type="molecule type" value="Genomic_DNA"/>
</dbReference>
<dbReference type="Pfam" id="PF00441">
    <property type="entry name" value="Acyl-CoA_dh_1"/>
    <property type="match status" value="1"/>
</dbReference>
<dbReference type="AlphaFoldDB" id="A0A383RA91"/>
<dbReference type="Pfam" id="PF02770">
    <property type="entry name" value="Acyl-CoA_dh_M"/>
    <property type="match status" value="1"/>
</dbReference>
<dbReference type="Proteomes" id="UP000304148">
    <property type="component" value="Chromosome"/>
</dbReference>
<comment type="similarity">
    <text evidence="2 5">Belongs to the acyl-CoA dehydrogenase family.</text>
</comment>
<evidence type="ECO:0000313" key="10">
    <source>
        <dbReference type="Proteomes" id="UP000304148"/>
    </source>
</evidence>
<feature type="domain" description="Acyl-CoA dehydrogenase/oxidase N-terminal" evidence="8">
    <location>
        <begin position="14"/>
        <end position="124"/>
    </location>
</feature>
<dbReference type="Gene3D" id="1.10.540.10">
    <property type="entry name" value="Acyl-CoA dehydrogenase/oxidase, N-terminal domain"/>
    <property type="match status" value="1"/>
</dbReference>
<dbReference type="InterPro" id="IPR046373">
    <property type="entry name" value="Acyl-CoA_Oxase/DH_mid-dom_sf"/>
</dbReference>
<dbReference type="GO" id="GO:0050660">
    <property type="term" value="F:flavin adenine dinucleotide binding"/>
    <property type="evidence" value="ECO:0007669"/>
    <property type="project" value="InterPro"/>
</dbReference>
<dbReference type="Gene3D" id="1.20.140.10">
    <property type="entry name" value="Butyryl-CoA Dehydrogenase, subunit A, domain 3"/>
    <property type="match status" value="1"/>
</dbReference>
<dbReference type="PANTHER" id="PTHR43884:SF12">
    <property type="entry name" value="ISOVALERYL-COA DEHYDROGENASE, MITOCHONDRIAL-RELATED"/>
    <property type="match status" value="1"/>
</dbReference>
<evidence type="ECO:0000256" key="4">
    <source>
        <dbReference type="ARBA" id="ARBA00022827"/>
    </source>
</evidence>
<evidence type="ECO:0000259" key="6">
    <source>
        <dbReference type="Pfam" id="PF00441"/>
    </source>
</evidence>
<evidence type="ECO:0000256" key="2">
    <source>
        <dbReference type="ARBA" id="ARBA00009347"/>
    </source>
</evidence>
<protein>
    <submittedName>
        <fullName evidence="9">Acyl-CoA dehydrogenase domain-containing protein</fullName>
    </submittedName>
</protein>
<comment type="cofactor">
    <cofactor evidence="1 5">
        <name>FAD</name>
        <dbReference type="ChEBI" id="CHEBI:57692"/>
    </cofactor>
</comment>
<evidence type="ECO:0000259" key="8">
    <source>
        <dbReference type="Pfam" id="PF02771"/>
    </source>
</evidence>
<dbReference type="Gene3D" id="2.40.110.10">
    <property type="entry name" value="Butyryl-CoA Dehydrogenase, subunit A, domain 2"/>
    <property type="match status" value="1"/>
</dbReference>
<dbReference type="InterPro" id="IPR013786">
    <property type="entry name" value="AcylCoA_DH/ox_N"/>
</dbReference>
<evidence type="ECO:0000259" key="7">
    <source>
        <dbReference type="Pfam" id="PF02770"/>
    </source>
</evidence>
<dbReference type="InterPro" id="IPR009075">
    <property type="entry name" value="AcylCo_DH/oxidase_C"/>
</dbReference>
<evidence type="ECO:0000313" key="9">
    <source>
        <dbReference type="EMBL" id="SYX83424.1"/>
    </source>
</evidence>
<dbReference type="InterPro" id="IPR037069">
    <property type="entry name" value="AcylCoA_DH/ox_N_sf"/>
</dbReference>
<keyword evidence="5" id="KW-0560">Oxidoreductase</keyword>
<dbReference type="SUPFAM" id="SSF56645">
    <property type="entry name" value="Acyl-CoA dehydrogenase NM domain-like"/>
    <property type="match status" value="1"/>
</dbReference>
<dbReference type="InterPro" id="IPR006091">
    <property type="entry name" value="Acyl-CoA_Oxase/DH_mid-dom"/>
</dbReference>
<accession>A0A383RA91</accession>
<dbReference type="FunFam" id="1.20.140.10:FF:000004">
    <property type="entry name" value="Acyl-CoA dehydrogenase FadE25"/>
    <property type="match status" value="1"/>
</dbReference>